<keyword evidence="1" id="KW-0812">Transmembrane</keyword>
<evidence type="ECO:0000259" key="2">
    <source>
        <dbReference type="Pfam" id="PF26596"/>
    </source>
</evidence>
<dbReference type="Proteomes" id="UP000198535">
    <property type="component" value="Unassembled WGS sequence"/>
</dbReference>
<feature type="domain" description="PEF-CTERM protein sorting" evidence="2">
    <location>
        <begin position="140"/>
        <end position="164"/>
    </location>
</feature>
<dbReference type="InterPro" id="IPR017474">
    <property type="entry name" value="PEF_CTERM_C"/>
</dbReference>
<feature type="transmembrane region" description="Helical" evidence="1">
    <location>
        <begin position="143"/>
        <end position="160"/>
    </location>
</feature>
<dbReference type="AlphaFoldDB" id="A0A1I4U4S2"/>
<organism evidence="3 4">
    <name type="scientific">Methanolobus profundi</name>
    <dbReference type="NCBI Taxonomy" id="487685"/>
    <lineage>
        <taxon>Archaea</taxon>
        <taxon>Methanobacteriati</taxon>
        <taxon>Methanobacteriota</taxon>
        <taxon>Stenosarchaea group</taxon>
        <taxon>Methanomicrobia</taxon>
        <taxon>Methanosarcinales</taxon>
        <taxon>Methanosarcinaceae</taxon>
        <taxon>Methanolobus</taxon>
    </lineage>
</organism>
<proteinExistence type="predicted"/>
<keyword evidence="1" id="KW-1133">Transmembrane helix</keyword>
<dbReference type="STRING" id="487685.SAMN04488696_2561"/>
<evidence type="ECO:0000313" key="3">
    <source>
        <dbReference type="EMBL" id="SFM84002.1"/>
    </source>
</evidence>
<reference evidence="4" key="1">
    <citation type="submission" date="2016-10" db="EMBL/GenBank/DDBJ databases">
        <authorList>
            <person name="Varghese N."/>
            <person name="Submissions S."/>
        </authorList>
    </citation>
    <scope>NUCLEOTIDE SEQUENCE [LARGE SCALE GENOMIC DNA]</scope>
    <source>
        <strain evidence="4">Mob M</strain>
    </source>
</reference>
<dbReference type="EMBL" id="FOUJ01000006">
    <property type="protein sequence ID" value="SFM84002.1"/>
    <property type="molecule type" value="Genomic_DNA"/>
</dbReference>
<gene>
    <name evidence="3" type="ORF">SAMN04488696_2561</name>
</gene>
<dbReference type="NCBIfam" id="TIGR03024">
    <property type="entry name" value="arch_PEF_CTERM"/>
    <property type="match status" value="1"/>
</dbReference>
<evidence type="ECO:0000313" key="4">
    <source>
        <dbReference type="Proteomes" id="UP000198535"/>
    </source>
</evidence>
<name>A0A1I4U4S2_9EURY</name>
<dbReference type="RefSeq" id="WP_091937547.1">
    <property type="nucleotide sequence ID" value="NZ_FOUJ01000006.1"/>
</dbReference>
<protein>
    <submittedName>
        <fullName evidence="3">PEF-CTERM protein sorting domain-containing protein</fullName>
    </submittedName>
</protein>
<dbReference type="OrthoDB" id="142332at2157"/>
<keyword evidence="4" id="KW-1185">Reference proteome</keyword>
<evidence type="ECO:0000256" key="1">
    <source>
        <dbReference type="SAM" id="Phobius"/>
    </source>
</evidence>
<keyword evidence="1" id="KW-0472">Membrane</keyword>
<dbReference type="Pfam" id="PF26596">
    <property type="entry name" value="PEF-CTERM_ARCH"/>
    <property type="match status" value="1"/>
</dbReference>
<accession>A0A1I4U4S2</accession>
<sequence length="166" mass="17959">MKKLVLVAIVAMIALVGTASANYGADLADSSGVILPLTVSQVVGTPVDYSIILSDFTGETVYYTIGFNDTGLDVQILKQGTYVNAASFTDYDIVRVTIEPGAQQGDQFSARIDVWKDDPSQVIRSVTFWASASQNFNAQIPEFPTIALPVAAILGLAFFMQRRKEE</sequence>